<feature type="non-terminal residue" evidence="1">
    <location>
        <position position="102"/>
    </location>
</feature>
<dbReference type="HOGENOM" id="CLU_2298503_0_0_1"/>
<organism evidence="1 2">
    <name type="scientific">Sphaerobolus stellatus (strain SS14)</name>
    <dbReference type="NCBI Taxonomy" id="990650"/>
    <lineage>
        <taxon>Eukaryota</taxon>
        <taxon>Fungi</taxon>
        <taxon>Dikarya</taxon>
        <taxon>Basidiomycota</taxon>
        <taxon>Agaricomycotina</taxon>
        <taxon>Agaricomycetes</taxon>
        <taxon>Phallomycetidae</taxon>
        <taxon>Geastrales</taxon>
        <taxon>Sphaerobolaceae</taxon>
        <taxon>Sphaerobolus</taxon>
    </lineage>
</organism>
<evidence type="ECO:0000313" key="2">
    <source>
        <dbReference type="Proteomes" id="UP000054279"/>
    </source>
</evidence>
<accession>A0A0C9T4I1</accession>
<name>A0A0C9T4I1_SPHS4</name>
<proteinExistence type="predicted"/>
<dbReference type="AlphaFoldDB" id="A0A0C9T4I1"/>
<dbReference type="Proteomes" id="UP000054279">
    <property type="component" value="Unassembled WGS sequence"/>
</dbReference>
<gene>
    <name evidence="1" type="ORF">M422DRAFT_275560</name>
</gene>
<keyword evidence="2" id="KW-1185">Reference proteome</keyword>
<evidence type="ECO:0000313" key="1">
    <source>
        <dbReference type="EMBL" id="KIJ23793.1"/>
    </source>
</evidence>
<sequence length="102" mass="11652">MPVESLNSSLETLRRITPRRLIQEDHGIKGCAWFGRKADSKWHVVGNVVRIVVHIAVAPLYIIQHLSTFVGFYNTKDEEIADKMAWFSEFSNIFNAVLHTSP</sequence>
<protein>
    <submittedName>
        <fullName evidence="1">Uncharacterized protein</fullName>
    </submittedName>
</protein>
<dbReference type="EMBL" id="KN837587">
    <property type="protein sequence ID" value="KIJ23793.1"/>
    <property type="molecule type" value="Genomic_DNA"/>
</dbReference>
<reference evidence="1 2" key="1">
    <citation type="submission" date="2014-06" db="EMBL/GenBank/DDBJ databases">
        <title>Evolutionary Origins and Diversification of the Mycorrhizal Mutualists.</title>
        <authorList>
            <consortium name="DOE Joint Genome Institute"/>
            <consortium name="Mycorrhizal Genomics Consortium"/>
            <person name="Kohler A."/>
            <person name="Kuo A."/>
            <person name="Nagy L.G."/>
            <person name="Floudas D."/>
            <person name="Copeland A."/>
            <person name="Barry K.W."/>
            <person name="Cichocki N."/>
            <person name="Veneault-Fourrey C."/>
            <person name="LaButti K."/>
            <person name="Lindquist E.A."/>
            <person name="Lipzen A."/>
            <person name="Lundell T."/>
            <person name="Morin E."/>
            <person name="Murat C."/>
            <person name="Riley R."/>
            <person name="Ohm R."/>
            <person name="Sun H."/>
            <person name="Tunlid A."/>
            <person name="Henrissat B."/>
            <person name="Grigoriev I.V."/>
            <person name="Hibbett D.S."/>
            <person name="Martin F."/>
        </authorList>
    </citation>
    <scope>NUCLEOTIDE SEQUENCE [LARGE SCALE GENOMIC DNA]</scope>
    <source>
        <strain evidence="1 2">SS14</strain>
    </source>
</reference>